<dbReference type="PROSITE" id="PS51419">
    <property type="entry name" value="RAB"/>
    <property type="match status" value="1"/>
</dbReference>
<feature type="region of interest" description="Disordered" evidence="3">
    <location>
        <begin position="180"/>
        <end position="227"/>
    </location>
</feature>
<evidence type="ECO:0000256" key="3">
    <source>
        <dbReference type="SAM" id="MobiDB-lite"/>
    </source>
</evidence>
<dbReference type="PhylomeDB" id="A0A060TCV4"/>
<protein>
    <submittedName>
        <fullName evidence="4">ARAD1D46090p</fullName>
    </submittedName>
</protein>
<reference evidence="4" key="1">
    <citation type="submission" date="2014-02" db="EMBL/GenBank/DDBJ databases">
        <authorList>
            <person name="Genoscope - CEA"/>
        </authorList>
    </citation>
    <scope>NUCLEOTIDE SEQUENCE</scope>
    <source>
        <strain evidence="4">LS3</strain>
    </source>
</reference>
<dbReference type="SMART" id="SM00173">
    <property type="entry name" value="RAS"/>
    <property type="match status" value="1"/>
</dbReference>
<dbReference type="GO" id="GO:0005525">
    <property type="term" value="F:GTP binding"/>
    <property type="evidence" value="ECO:0007669"/>
    <property type="project" value="UniProtKB-KW"/>
</dbReference>
<keyword evidence="1" id="KW-0547">Nucleotide-binding</keyword>
<organism evidence="4">
    <name type="scientific">Blastobotrys adeninivorans</name>
    <name type="common">Yeast</name>
    <name type="synonym">Arxula adeninivorans</name>
    <dbReference type="NCBI Taxonomy" id="409370"/>
    <lineage>
        <taxon>Eukaryota</taxon>
        <taxon>Fungi</taxon>
        <taxon>Dikarya</taxon>
        <taxon>Ascomycota</taxon>
        <taxon>Saccharomycotina</taxon>
        <taxon>Dipodascomycetes</taxon>
        <taxon>Dipodascales</taxon>
        <taxon>Trichomonascaceae</taxon>
        <taxon>Blastobotrys</taxon>
    </lineage>
</organism>
<reference evidence="4" key="2">
    <citation type="submission" date="2014-06" db="EMBL/GenBank/DDBJ databases">
        <title>The complete genome of Blastobotrys (Arxula) adeninivorans LS3 - a yeast of biotechnological interest.</title>
        <authorList>
            <person name="Kunze G."/>
            <person name="Gaillardin C."/>
            <person name="Czernicka M."/>
            <person name="Durrens P."/>
            <person name="Martin T."/>
            <person name="Boer E."/>
            <person name="Gabaldon T."/>
            <person name="Cruz J."/>
            <person name="Talla E."/>
            <person name="Marck C."/>
            <person name="Goffeau A."/>
            <person name="Barbe V."/>
            <person name="Baret P."/>
            <person name="Baronian K."/>
            <person name="Beier S."/>
            <person name="Bleykasten C."/>
            <person name="Bode R."/>
            <person name="Casaregola S."/>
            <person name="Despons L."/>
            <person name="Fairhead C."/>
            <person name="Giersberg M."/>
            <person name="Gierski P."/>
            <person name="Hahnel U."/>
            <person name="Hartmann A."/>
            <person name="Jankowska D."/>
            <person name="Jubin C."/>
            <person name="Jung P."/>
            <person name="Lafontaine I."/>
            <person name="Leh-Louis V."/>
            <person name="Lemaire M."/>
            <person name="Marcet-Houben M."/>
            <person name="Mascher M."/>
            <person name="Morel G."/>
            <person name="Richard G.-F."/>
            <person name="Riechen J."/>
            <person name="Sacerdot C."/>
            <person name="Sarkar A."/>
            <person name="Savel G."/>
            <person name="Schacherer J."/>
            <person name="Sherman D."/>
            <person name="Straub M.-L."/>
            <person name="Stein N."/>
            <person name="Thierry A."/>
            <person name="Trautwein-Schult A."/>
            <person name="Westhof E."/>
            <person name="Worch S."/>
            <person name="Dujon B."/>
            <person name="Souciet J.-L."/>
            <person name="Wincker P."/>
            <person name="Scholz U."/>
            <person name="Neuveglise N."/>
        </authorList>
    </citation>
    <scope>NUCLEOTIDE SEQUENCE</scope>
    <source>
        <strain evidence="4">LS3</strain>
    </source>
</reference>
<dbReference type="InterPro" id="IPR027417">
    <property type="entry name" value="P-loop_NTPase"/>
</dbReference>
<sequence>MDGDKISLVILGDGGTGKSCITMRLIRRKWVDEYDPTIEDSYSTKRTVDGKEYRLDIIDTAGQEEYRDMLGSLFTADHAIDAYLLVYDITSPVSLENLECFDEIIEKTREVRDQDAPAPVKLVAGNKCDLSDMRVIPAAEGLAWAKEHGCGFMETSAKAMVNIEETFEIIIRQVAQNRAAHQQKKASQPGTSTGARPTLRSALSSNNMRTATSNEKPKQRSTCCTIS</sequence>
<dbReference type="SUPFAM" id="SSF52540">
    <property type="entry name" value="P-loop containing nucleoside triphosphate hydrolases"/>
    <property type="match status" value="1"/>
</dbReference>
<dbReference type="Gene3D" id="3.40.50.300">
    <property type="entry name" value="P-loop containing nucleotide triphosphate hydrolases"/>
    <property type="match status" value="1"/>
</dbReference>
<dbReference type="InterPro" id="IPR020849">
    <property type="entry name" value="Small_GTPase_Ras-type"/>
</dbReference>
<gene>
    <name evidence="4" type="ORF">GNLVRS02_ARAD1D46090g</name>
</gene>
<evidence type="ECO:0000256" key="2">
    <source>
        <dbReference type="ARBA" id="ARBA00023134"/>
    </source>
</evidence>
<dbReference type="GO" id="GO:0007165">
    <property type="term" value="P:signal transduction"/>
    <property type="evidence" value="ECO:0007669"/>
    <property type="project" value="InterPro"/>
</dbReference>
<dbReference type="EMBL" id="HG937694">
    <property type="protein sequence ID" value="CDP38940.1"/>
    <property type="molecule type" value="Genomic_DNA"/>
</dbReference>
<dbReference type="Pfam" id="PF00071">
    <property type="entry name" value="Ras"/>
    <property type="match status" value="1"/>
</dbReference>
<name>A0A060TCV4_BLAAD</name>
<proteinExistence type="predicted"/>
<dbReference type="InterPro" id="IPR005225">
    <property type="entry name" value="Small_GTP-bd"/>
</dbReference>
<dbReference type="PROSITE" id="PS51420">
    <property type="entry name" value="RHO"/>
    <property type="match status" value="1"/>
</dbReference>
<dbReference type="GO" id="GO:0003924">
    <property type="term" value="F:GTPase activity"/>
    <property type="evidence" value="ECO:0007669"/>
    <property type="project" value="InterPro"/>
</dbReference>
<dbReference type="FunFam" id="3.40.50.300:FF:001447">
    <property type="entry name" value="Ras-related protein Rab-1B"/>
    <property type="match status" value="1"/>
</dbReference>
<dbReference type="NCBIfam" id="TIGR00231">
    <property type="entry name" value="small_GTP"/>
    <property type="match status" value="1"/>
</dbReference>
<dbReference type="CDD" id="cd00876">
    <property type="entry name" value="Ras"/>
    <property type="match status" value="1"/>
</dbReference>
<dbReference type="AlphaFoldDB" id="A0A060TCV4"/>
<dbReference type="PRINTS" id="PR00449">
    <property type="entry name" value="RASTRNSFRMNG"/>
</dbReference>
<evidence type="ECO:0000256" key="1">
    <source>
        <dbReference type="ARBA" id="ARBA00022741"/>
    </source>
</evidence>
<accession>A0A060TCV4</accession>
<dbReference type="InterPro" id="IPR001806">
    <property type="entry name" value="Small_GTPase"/>
</dbReference>
<dbReference type="PANTHER" id="PTHR24070">
    <property type="entry name" value="RAS, DI-RAS, AND RHEB FAMILY MEMBERS OF SMALL GTPASE SUPERFAMILY"/>
    <property type="match status" value="1"/>
</dbReference>
<dbReference type="PROSITE" id="PS51421">
    <property type="entry name" value="RAS"/>
    <property type="match status" value="1"/>
</dbReference>
<dbReference type="SMART" id="SM00174">
    <property type="entry name" value="RHO"/>
    <property type="match status" value="1"/>
</dbReference>
<dbReference type="SMART" id="SM00175">
    <property type="entry name" value="RAB"/>
    <property type="match status" value="1"/>
</dbReference>
<keyword evidence="2" id="KW-0342">GTP-binding</keyword>
<dbReference type="GO" id="GO:0016020">
    <property type="term" value="C:membrane"/>
    <property type="evidence" value="ECO:0007669"/>
    <property type="project" value="InterPro"/>
</dbReference>
<evidence type="ECO:0000313" key="4">
    <source>
        <dbReference type="EMBL" id="CDP38940.1"/>
    </source>
</evidence>